<reference evidence="14" key="2">
    <citation type="submission" date="2017-02" db="EMBL/GenBank/DDBJ databases">
        <title>Sunflower complete genome.</title>
        <authorList>
            <person name="Langlade N."/>
            <person name="Munos S."/>
        </authorList>
    </citation>
    <scope>NUCLEOTIDE SEQUENCE [LARGE SCALE GENOMIC DNA]</scope>
    <source>
        <tissue evidence="14">Leaves</tissue>
    </source>
</reference>
<dbReference type="PROSITE" id="PS00760">
    <property type="entry name" value="SPASE_I_2"/>
    <property type="match status" value="1"/>
</dbReference>
<evidence type="ECO:0000259" key="12">
    <source>
        <dbReference type="Pfam" id="PF10502"/>
    </source>
</evidence>
<gene>
    <name evidence="14" type="ORF">HannXRQ_Chr11g0342121</name>
    <name evidence="13" type="ORF">HanXRQr2_Chr14g0660651</name>
</gene>
<dbReference type="GO" id="GO:0006465">
    <property type="term" value="P:signal peptide processing"/>
    <property type="evidence" value="ECO:0007669"/>
    <property type="project" value="InterPro"/>
</dbReference>
<dbReference type="GO" id="GO:0042720">
    <property type="term" value="C:mitochondrial inner membrane peptidase complex"/>
    <property type="evidence" value="ECO:0000318"/>
    <property type="project" value="GO_Central"/>
</dbReference>
<evidence type="ECO:0000256" key="4">
    <source>
        <dbReference type="ARBA" id="ARBA00022670"/>
    </source>
</evidence>
<evidence type="ECO:0000256" key="7">
    <source>
        <dbReference type="ARBA" id="ARBA00022801"/>
    </source>
</evidence>
<comment type="subcellular location">
    <subcellularLocation>
        <location evidence="1">Mitochondrion inner membrane</location>
        <topology evidence="1">Single-pass membrane protein</topology>
    </subcellularLocation>
</comment>
<sequence>MRSASFIWNVCKSSFTFGLIGLTVSDRFASVVPVRGLSMAPTFNPPNNSSSFGLFTDDHVLVEKRCLTDYKFSHGDVVVFCSPRNYKERQIKRITGMPGDWISVPFSYDAVKIPEGHCWVEGDNPTDSLDSRSFGPIPLGLIRGRVTHILWPPQRVQKIDKKLPRSGLSF</sequence>
<dbReference type="FunFam" id="2.10.109.10:FF:000005">
    <property type="entry name" value="Mitochondrial inner membrane protease subunit"/>
    <property type="match status" value="1"/>
</dbReference>
<keyword evidence="6" id="KW-0999">Mitochondrion inner membrane</keyword>
<dbReference type="OMA" id="WIPVIAW"/>
<feature type="active site" evidence="11">
    <location>
        <position position="38"/>
    </location>
</feature>
<dbReference type="PANTHER" id="PTHR46041">
    <property type="entry name" value="MITOCHONDRIAL INNER MEMBRANE PROTEASE SUBUNIT 2"/>
    <property type="match status" value="1"/>
</dbReference>
<evidence type="ECO:0000313" key="14">
    <source>
        <dbReference type="EMBL" id="OTG08470.1"/>
    </source>
</evidence>
<dbReference type="Pfam" id="PF10502">
    <property type="entry name" value="Peptidase_S26"/>
    <property type="match status" value="2"/>
</dbReference>
<feature type="domain" description="Peptidase S26" evidence="12">
    <location>
        <begin position="111"/>
        <end position="151"/>
    </location>
</feature>
<evidence type="ECO:0000256" key="5">
    <source>
        <dbReference type="ARBA" id="ARBA00022692"/>
    </source>
</evidence>
<comment type="similarity">
    <text evidence="2">Belongs to the peptidase S26 family. IMP2 subfamily.</text>
</comment>
<keyword evidence="9" id="KW-0496">Mitochondrion</keyword>
<evidence type="ECO:0000313" key="15">
    <source>
        <dbReference type="Proteomes" id="UP000215914"/>
    </source>
</evidence>
<dbReference type="GO" id="GO:0004175">
    <property type="term" value="F:endopeptidase activity"/>
    <property type="evidence" value="ECO:0000318"/>
    <property type="project" value="GO_Central"/>
</dbReference>
<evidence type="ECO:0000256" key="6">
    <source>
        <dbReference type="ARBA" id="ARBA00022792"/>
    </source>
</evidence>
<reference evidence="13 15" key="1">
    <citation type="journal article" date="2017" name="Nature">
        <title>The sunflower genome provides insights into oil metabolism, flowering and Asterid evolution.</title>
        <authorList>
            <person name="Badouin H."/>
            <person name="Gouzy J."/>
            <person name="Grassa C.J."/>
            <person name="Murat F."/>
            <person name="Staton S.E."/>
            <person name="Cottret L."/>
            <person name="Lelandais-Briere C."/>
            <person name="Owens G.L."/>
            <person name="Carrere S."/>
            <person name="Mayjonade B."/>
            <person name="Legrand L."/>
            <person name="Gill N."/>
            <person name="Kane N.C."/>
            <person name="Bowers J.E."/>
            <person name="Hubner S."/>
            <person name="Bellec A."/>
            <person name="Berard A."/>
            <person name="Berges H."/>
            <person name="Blanchet N."/>
            <person name="Boniface M.C."/>
            <person name="Brunel D."/>
            <person name="Catrice O."/>
            <person name="Chaidir N."/>
            <person name="Claudel C."/>
            <person name="Donnadieu C."/>
            <person name="Faraut T."/>
            <person name="Fievet G."/>
            <person name="Helmstetter N."/>
            <person name="King M."/>
            <person name="Knapp S.J."/>
            <person name="Lai Z."/>
            <person name="Le Paslier M.C."/>
            <person name="Lippi Y."/>
            <person name="Lorenzon L."/>
            <person name="Mandel J.R."/>
            <person name="Marage G."/>
            <person name="Marchand G."/>
            <person name="Marquand E."/>
            <person name="Bret-Mestries E."/>
            <person name="Morien E."/>
            <person name="Nambeesan S."/>
            <person name="Nguyen T."/>
            <person name="Pegot-Espagnet P."/>
            <person name="Pouilly N."/>
            <person name="Raftis F."/>
            <person name="Sallet E."/>
            <person name="Schiex T."/>
            <person name="Thomas J."/>
            <person name="Vandecasteele C."/>
            <person name="Vares D."/>
            <person name="Vear F."/>
            <person name="Vautrin S."/>
            <person name="Crespi M."/>
            <person name="Mangin B."/>
            <person name="Burke J.M."/>
            <person name="Salse J."/>
            <person name="Munos S."/>
            <person name="Vincourt P."/>
            <person name="Rieseberg L.H."/>
            <person name="Langlade N.B."/>
        </authorList>
    </citation>
    <scope>NUCLEOTIDE SEQUENCE [LARGE SCALE GENOMIC DNA]</scope>
    <source>
        <strain evidence="15">cv. SF193</strain>
        <tissue evidence="13">Leaves</tissue>
    </source>
</reference>
<dbReference type="SUPFAM" id="SSF51306">
    <property type="entry name" value="LexA/Signal peptidase"/>
    <property type="match status" value="1"/>
</dbReference>
<keyword evidence="8" id="KW-1133">Transmembrane helix</keyword>
<keyword evidence="7 13" id="KW-0378">Hydrolase</keyword>
<dbReference type="InterPro" id="IPR036286">
    <property type="entry name" value="LexA/Signal_pep-like_sf"/>
</dbReference>
<evidence type="ECO:0000256" key="11">
    <source>
        <dbReference type="PIRSR" id="PIRSR600223-1"/>
    </source>
</evidence>
<proteinExistence type="inferred from homology"/>
<keyword evidence="5" id="KW-0812">Transmembrane</keyword>
<dbReference type="Proteomes" id="UP000215914">
    <property type="component" value="Chromosome 11"/>
</dbReference>
<dbReference type="PANTHER" id="PTHR46041:SF2">
    <property type="entry name" value="MITOCHONDRIAL INNER MEMBRANE PROTEASE SUBUNIT 2"/>
    <property type="match status" value="1"/>
</dbReference>
<organism evidence="14 15">
    <name type="scientific">Helianthus annuus</name>
    <name type="common">Common sunflower</name>
    <dbReference type="NCBI Taxonomy" id="4232"/>
    <lineage>
        <taxon>Eukaryota</taxon>
        <taxon>Viridiplantae</taxon>
        <taxon>Streptophyta</taxon>
        <taxon>Embryophyta</taxon>
        <taxon>Tracheophyta</taxon>
        <taxon>Spermatophyta</taxon>
        <taxon>Magnoliopsida</taxon>
        <taxon>eudicotyledons</taxon>
        <taxon>Gunneridae</taxon>
        <taxon>Pentapetalae</taxon>
        <taxon>asterids</taxon>
        <taxon>campanulids</taxon>
        <taxon>Asterales</taxon>
        <taxon>Asteraceae</taxon>
        <taxon>Asteroideae</taxon>
        <taxon>Heliantheae alliance</taxon>
        <taxon>Heliantheae</taxon>
        <taxon>Helianthus</taxon>
    </lineage>
</organism>
<dbReference type="EMBL" id="MNCJ02000329">
    <property type="protein sequence ID" value="KAF5770549.1"/>
    <property type="molecule type" value="Genomic_DNA"/>
</dbReference>
<dbReference type="InParanoid" id="A0A251TBE9"/>
<dbReference type="GO" id="GO:0004252">
    <property type="term" value="F:serine-type endopeptidase activity"/>
    <property type="evidence" value="ECO:0007669"/>
    <property type="project" value="InterPro"/>
</dbReference>
<name>A0A251TBE9_HELAN</name>
<dbReference type="PRINTS" id="PR00727">
    <property type="entry name" value="LEADERPTASE"/>
</dbReference>
<feature type="active site" evidence="11">
    <location>
        <position position="92"/>
    </location>
</feature>
<evidence type="ECO:0000256" key="9">
    <source>
        <dbReference type="ARBA" id="ARBA00023128"/>
    </source>
</evidence>
<dbReference type="InterPro" id="IPR019757">
    <property type="entry name" value="Pept_S26A_signal_pept_1_Lys-AS"/>
</dbReference>
<accession>A0A251TBE9</accession>
<dbReference type="EMBL" id="CM007900">
    <property type="protein sequence ID" value="OTG08470.1"/>
    <property type="molecule type" value="Genomic_DNA"/>
</dbReference>
<feature type="domain" description="Peptidase S26" evidence="12">
    <location>
        <begin position="9"/>
        <end position="104"/>
    </location>
</feature>
<dbReference type="GO" id="GO:0006627">
    <property type="term" value="P:protein processing involved in protein targeting to mitochondrion"/>
    <property type="evidence" value="ECO:0000318"/>
    <property type="project" value="GO_Central"/>
</dbReference>
<dbReference type="Gene3D" id="2.10.109.10">
    <property type="entry name" value="Umud Fragment, subunit A"/>
    <property type="match status" value="1"/>
</dbReference>
<reference evidence="13" key="3">
    <citation type="submission" date="2020-06" db="EMBL/GenBank/DDBJ databases">
        <title>Helianthus annuus Genome sequencing and assembly Release 2.</title>
        <authorList>
            <person name="Gouzy J."/>
            <person name="Langlade N."/>
            <person name="Munos S."/>
        </authorList>
    </citation>
    <scope>NUCLEOTIDE SEQUENCE</scope>
    <source>
        <tissue evidence="13">Leaves</tissue>
    </source>
</reference>
<keyword evidence="15" id="KW-1185">Reference proteome</keyword>
<protein>
    <recommendedName>
        <fullName evidence="3">Mitochondrial inner membrane protease subunit 2</fullName>
    </recommendedName>
</protein>
<dbReference type="InterPro" id="IPR037730">
    <property type="entry name" value="IMP2"/>
</dbReference>
<evidence type="ECO:0000256" key="2">
    <source>
        <dbReference type="ARBA" id="ARBA00007066"/>
    </source>
</evidence>
<dbReference type="Gramene" id="mRNA:HanXRQr2_Chr14g0660651">
    <property type="protein sequence ID" value="mRNA:HanXRQr2_Chr14g0660651"/>
    <property type="gene ID" value="HanXRQr2_Chr14g0660651"/>
</dbReference>
<dbReference type="InterPro" id="IPR019533">
    <property type="entry name" value="Peptidase_S26"/>
</dbReference>
<evidence type="ECO:0000256" key="3">
    <source>
        <dbReference type="ARBA" id="ARBA00013650"/>
    </source>
</evidence>
<dbReference type="InterPro" id="IPR000223">
    <property type="entry name" value="Pept_S26A_signal_pept_1"/>
</dbReference>
<evidence type="ECO:0000256" key="8">
    <source>
        <dbReference type="ARBA" id="ARBA00022989"/>
    </source>
</evidence>
<dbReference type="FunCoup" id="A0A251TBE9">
    <property type="interactions" value="2631"/>
</dbReference>
<evidence type="ECO:0000256" key="10">
    <source>
        <dbReference type="ARBA" id="ARBA00023136"/>
    </source>
</evidence>
<dbReference type="CDD" id="cd06530">
    <property type="entry name" value="S26_SPase_I"/>
    <property type="match status" value="1"/>
</dbReference>
<evidence type="ECO:0000256" key="1">
    <source>
        <dbReference type="ARBA" id="ARBA00004434"/>
    </source>
</evidence>
<evidence type="ECO:0000313" key="13">
    <source>
        <dbReference type="EMBL" id="KAF5770549.1"/>
    </source>
</evidence>
<dbReference type="AlphaFoldDB" id="A0A251TBE9"/>
<dbReference type="STRING" id="4232.A0A251TBE9"/>
<keyword evidence="10" id="KW-0472">Membrane</keyword>
<keyword evidence="4" id="KW-0645">Protease</keyword>